<dbReference type="VEuPathDB" id="FungiDB:CJJ07_004613"/>
<dbReference type="PANTHER" id="PTHR13215">
    <property type="entry name" value="RNA POLYMERASE II TRANSCRIPTIONAL COACTIVATOR"/>
    <property type="match status" value="1"/>
</dbReference>
<dbReference type="GO" id="GO:0060261">
    <property type="term" value="P:positive regulation of transcription initiation by RNA polymerase II"/>
    <property type="evidence" value="ECO:0007669"/>
    <property type="project" value="InterPro"/>
</dbReference>
<gene>
    <name evidence="9" type="ORF">QG37_02323</name>
</gene>
<keyword evidence="4" id="KW-0238">DNA-binding</keyword>
<dbReference type="GO" id="GO:0003677">
    <property type="term" value="F:DNA binding"/>
    <property type="evidence" value="ECO:0007669"/>
    <property type="project" value="UniProtKB-KW"/>
</dbReference>
<dbReference type="VEuPathDB" id="FungiDB:CJJ09_001260"/>
<evidence type="ECO:0000256" key="3">
    <source>
        <dbReference type="ARBA" id="ARBA00023015"/>
    </source>
</evidence>
<evidence type="ECO:0000256" key="2">
    <source>
        <dbReference type="ARBA" id="ARBA00009001"/>
    </source>
</evidence>
<reference evidence="10" key="1">
    <citation type="journal article" date="2015" name="BMC Genomics">
        <title>Draft genome of a commonly misdiagnosed multidrug resistant pathogen Candida auris.</title>
        <authorList>
            <person name="Chatterjee S."/>
            <person name="Alampalli S.V."/>
            <person name="Nageshan R.K."/>
            <person name="Chettiar S.T."/>
            <person name="Joshi S."/>
            <person name="Tatu U.S."/>
        </authorList>
    </citation>
    <scope>NUCLEOTIDE SEQUENCE [LARGE SCALE GENOMIC DNA]</scope>
    <source>
        <strain evidence="10">6684</strain>
    </source>
</reference>
<keyword evidence="6" id="KW-0539">Nucleus</keyword>
<dbReference type="VEuPathDB" id="FungiDB:CJI97_002892"/>
<dbReference type="AlphaFoldDB" id="A0A0L0P433"/>
<feature type="region of interest" description="Disordered" evidence="7">
    <location>
        <begin position="105"/>
        <end position="141"/>
    </location>
</feature>
<dbReference type="InterPro" id="IPR009044">
    <property type="entry name" value="ssDNA-bd_transcriptional_reg"/>
</dbReference>
<keyword evidence="5" id="KW-0804">Transcription</keyword>
<dbReference type="GO" id="GO:0003713">
    <property type="term" value="F:transcription coactivator activity"/>
    <property type="evidence" value="ECO:0007669"/>
    <property type="project" value="InterPro"/>
</dbReference>
<evidence type="ECO:0000256" key="7">
    <source>
        <dbReference type="SAM" id="MobiDB-lite"/>
    </source>
</evidence>
<sequence length="141" mass="15844">MVYKKRKLELEDEPNNALVIELDKKKQVSVRKYNGVSLVDIREFYFDKETGEKKPGKKGISLTEDSYWKLVEAQSAIQSALVQLKEGGLKVQKTELTTKLSIEKNDDSEADGKSTSALSAKPNKKYKSAELVDEDDVSEAE</sequence>
<dbReference type="InterPro" id="IPR003173">
    <property type="entry name" value="PC4_C"/>
</dbReference>
<dbReference type="SUPFAM" id="SSF54447">
    <property type="entry name" value="ssDNA-binding transcriptional regulator domain"/>
    <property type="match status" value="1"/>
</dbReference>
<feature type="domain" description="Transcriptional coactivator p15 (PC4) C-terminal" evidence="8">
    <location>
        <begin position="21"/>
        <end position="73"/>
    </location>
</feature>
<evidence type="ECO:0000259" key="8">
    <source>
        <dbReference type="Pfam" id="PF02229"/>
    </source>
</evidence>
<feature type="compositionally biased region" description="Acidic residues" evidence="7">
    <location>
        <begin position="131"/>
        <end position="141"/>
    </location>
</feature>
<dbReference type="Proteomes" id="UP000037122">
    <property type="component" value="Unassembled WGS sequence"/>
</dbReference>
<dbReference type="InterPro" id="IPR045125">
    <property type="entry name" value="Sub1/Tcp4-like"/>
</dbReference>
<proteinExistence type="inferred from homology"/>
<organism evidence="9 10">
    <name type="scientific">Candidozyma auris</name>
    <name type="common">Yeast</name>
    <name type="synonym">Candida auris</name>
    <dbReference type="NCBI Taxonomy" id="498019"/>
    <lineage>
        <taxon>Eukaryota</taxon>
        <taxon>Fungi</taxon>
        <taxon>Dikarya</taxon>
        <taxon>Ascomycota</taxon>
        <taxon>Saccharomycotina</taxon>
        <taxon>Pichiomycetes</taxon>
        <taxon>Metschnikowiaceae</taxon>
        <taxon>Candidozyma</taxon>
    </lineage>
</organism>
<dbReference type="VEuPathDB" id="FungiDB:QG37_02323"/>
<keyword evidence="3" id="KW-0805">Transcription regulation</keyword>
<dbReference type="Gene3D" id="2.30.31.10">
    <property type="entry name" value="Transcriptional Coactivator Pc4, Chain A"/>
    <property type="match status" value="1"/>
</dbReference>
<dbReference type="VEuPathDB" id="FungiDB:B9J08_002837"/>
<comment type="caution">
    <text evidence="9">The sequence shown here is derived from an EMBL/GenBank/DDBJ whole genome shotgun (WGS) entry which is preliminary data.</text>
</comment>
<dbReference type="Pfam" id="PF02229">
    <property type="entry name" value="PC4"/>
    <property type="match status" value="1"/>
</dbReference>
<protein>
    <recommendedName>
        <fullName evidence="8">Transcriptional coactivator p15 (PC4) C-terminal domain-containing protein</fullName>
    </recommendedName>
</protein>
<comment type="subcellular location">
    <subcellularLocation>
        <location evidence="1">Nucleus</location>
    </subcellularLocation>
</comment>
<dbReference type="VEuPathDB" id="FungiDB:CJI96_0000675"/>
<evidence type="ECO:0000256" key="6">
    <source>
        <dbReference type="ARBA" id="ARBA00023242"/>
    </source>
</evidence>
<evidence type="ECO:0000313" key="9">
    <source>
        <dbReference type="EMBL" id="KNE00791.1"/>
    </source>
</evidence>
<dbReference type="EMBL" id="LGST01000017">
    <property type="protein sequence ID" value="KNE00791.1"/>
    <property type="molecule type" value="Genomic_DNA"/>
</dbReference>
<accession>A0A0L0P433</accession>
<evidence type="ECO:0000256" key="1">
    <source>
        <dbReference type="ARBA" id="ARBA00004123"/>
    </source>
</evidence>
<evidence type="ECO:0000256" key="5">
    <source>
        <dbReference type="ARBA" id="ARBA00023163"/>
    </source>
</evidence>
<evidence type="ECO:0000313" key="10">
    <source>
        <dbReference type="Proteomes" id="UP000037122"/>
    </source>
</evidence>
<dbReference type="GO" id="GO:0005634">
    <property type="term" value="C:nucleus"/>
    <property type="evidence" value="ECO:0007669"/>
    <property type="project" value="UniProtKB-SubCell"/>
</dbReference>
<evidence type="ECO:0000256" key="4">
    <source>
        <dbReference type="ARBA" id="ARBA00023125"/>
    </source>
</evidence>
<name>A0A0L0P433_CANAR</name>
<comment type="similarity">
    <text evidence="2">Belongs to the transcriptional coactivator PC4 family.</text>
</comment>